<protein>
    <submittedName>
        <fullName evidence="2">Glucosamine-6-phosphate deaminase</fullName>
    </submittedName>
</protein>
<dbReference type="InterPro" id="IPR004547">
    <property type="entry name" value="Glucosamine6P_isomerase"/>
</dbReference>
<dbReference type="GO" id="GO:0006043">
    <property type="term" value="P:glucosamine catabolic process"/>
    <property type="evidence" value="ECO:0007669"/>
    <property type="project" value="TreeGrafter"/>
</dbReference>
<dbReference type="GO" id="GO:0005737">
    <property type="term" value="C:cytoplasm"/>
    <property type="evidence" value="ECO:0007669"/>
    <property type="project" value="TreeGrafter"/>
</dbReference>
<dbReference type="RefSeq" id="WP_112569168.1">
    <property type="nucleotide sequence ID" value="NZ_CP043450.1"/>
</dbReference>
<dbReference type="OrthoDB" id="9791139at2"/>
<dbReference type="InterPro" id="IPR037171">
    <property type="entry name" value="NagB/RpiA_transferase-like"/>
</dbReference>
<reference evidence="2" key="1">
    <citation type="submission" date="2019-08" db="EMBL/GenBank/DDBJ databases">
        <title>Comparative genome analysis confer to the adaptation heavy metal polluted environment.</title>
        <authorList>
            <person name="Li Y."/>
        </authorList>
    </citation>
    <scope>NUCLEOTIDE SEQUENCE [LARGE SCALE GENOMIC DNA]</scope>
    <source>
        <strain evidence="2">P1</strain>
    </source>
</reference>
<dbReference type="Proteomes" id="UP000251402">
    <property type="component" value="Chromosome"/>
</dbReference>
<evidence type="ECO:0000313" key="2">
    <source>
        <dbReference type="EMBL" id="QEM10181.1"/>
    </source>
</evidence>
<accession>A0A5C1HYU2</accession>
<dbReference type="GO" id="GO:0006046">
    <property type="term" value="P:N-acetylglucosamine catabolic process"/>
    <property type="evidence" value="ECO:0007669"/>
    <property type="project" value="TreeGrafter"/>
</dbReference>
<dbReference type="GO" id="GO:0004342">
    <property type="term" value="F:glucosamine-6-phosphate deaminase activity"/>
    <property type="evidence" value="ECO:0007669"/>
    <property type="project" value="InterPro"/>
</dbReference>
<name>A0A5C1HYU2_9SPHI</name>
<evidence type="ECO:0000259" key="1">
    <source>
        <dbReference type="Pfam" id="PF01182"/>
    </source>
</evidence>
<feature type="domain" description="Glucosamine/galactosamine-6-phosphate isomerase" evidence="1">
    <location>
        <begin position="15"/>
        <end position="240"/>
    </location>
</feature>
<dbReference type="GO" id="GO:0019262">
    <property type="term" value="P:N-acetylneuraminate catabolic process"/>
    <property type="evidence" value="ECO:0007669"/>
    <property type="project" value="TreeGrafter"/>
</dbReference>
<dbReference type="Gene3D" id="3.40.50.1360">
    <property type="match status" value="1"/>
</dbReference>
<dbReference type="CDD" id="cd01399">
    <property type="entry name" value="GlcN6P_deaminase"/>
    <property type="match status" value="1"/>
</dbReference>
<sequence>MKTTYENLNVIILADRQALGAKAAADAAVTINKLLSEKEHINIIFAAAPSQSAFLESLKNDDSVEWERINAFHMDEYLGLPADAPQSFGNFLKEAIFGHANFRSINYINGNTTDINTERKRYARLLNQNPPDIVFMGIGENTHLAFNEPFQADFNDPEIIKIVTLDPVCRQQQVNDGCFKQLEDVPVKALTLTIPVLVAAKYIFCMVPGINKADAVRKTLNEPVSVEFPSTILREHHNATLYLYTQSASLL</sequence>
<dbReference type="PANTHER" id="PTHR11280:SF6">
    <property type="entry name" value="GLUCOSAMINE-6-PHOSPHATE ISOMERASE NAGB"/>
    <property type="match status" value="1"/>
</dbReference>
<keyword evidence="3" id="KW-1185">Reference proteome</keyword>
<dbReference type="GO" id="GO:0005975">
    <property type="term" value="P:carbohydrate metabolic process"/>
    <property type="evidence" value="ECO:0007669"/>
    <property type="project" value="InterPro"/>
</dbReference>
<dbReference type="Pfam" id="PF01182">
    <property type="entry name" value="Glucosamine_iso"/>
    <property type="match status" value="1"/>
</dbReference>
<dbReference type="InterPro" id="IPR006148">
    <property type="entry name" value="Glc/Gal-6P_isomerase"/>
</dbReference>
<evidence type="ECO:0000313" key="3">
    <source>
        <dbReference type="Proteomes" id="UP000251402"/>
    </source>
</evidence>
<dbReference type="GO" id="GO:0042802">
    <property type="term" value="F:identical protein binding"/>
    <property type="evidence" value="ECO:0007669"/>
    <property type="project" value="TreeGrafter"/>
</dbReference>
<dbReference type="EMBL" id="CP043450">
    <property type="protein sequence ID" value="QEM10181.1"/>
    <property type="molecule type" value="Genomic_DNA"/>
</dbReference>
<organism evidence="2 3">
    <name type="scientific">Mucilaginibacter rubeus</name>
    <dbReference type="NCBI Taxonomy" id="2027860"/>
    <lineage>
        <taxon>Bacteria</taxon>
        <taxon>Pseudomonadati</taxon>
        <taxon>Bacteroidota</taxon>
        <taxon>Sphingobacteriia</taxon>
        <taxon>Sphingobacteriales</taxon>
        <taxon>Sphingobacteriaceae</taxon>
        <taxon>Mucilaginibacter</taxon>
    </lineage>
</organism>
<dbReference type="KEGG" id="mrub:DEO27_009130"/>
<proteinExistence type="predicted"/>
<dbReference type="PANTHER" id="PTHR11280">
    <property type="entry name" value="GLUCOSAMINE-6-PHOSPHATE ISOMERASE"/>
    <property type="match status" value="1"/>
</dbReference>
<dbReference type="SUPFAM" id="SSF100950">
    <property type="entry name" value="NagB/RpiA/CoA transferase-like"/>
    <property type="match status" value="1"/>
</dbReference>
<gene>
    <name evidence="2" type="ORF">DEO27_009130</name>
</gene>
<dbReference type="AlphaFoldDB" id="A0A5C1HYU2"/>